<protein>
    <submittedName>
        <fullName evidence="3">Uncharacterized protein</fullName>
    </submittedName>
</protein>
<evidence type="ECO:0000313" key="3">
    <source>
        <dbReference type="EMBL" id="KAE8234954.1"/>
    </source>
</evidence>
<feature type="region of interest" description="Disordered" evidence="1">
    <location>
        <begin position="25"/>
        <end position="60"/>
    </location>
</feature>
<feature type="compositionally biased region" description="Low complexity" evidence="1">
    <location>
        <begin position="25"/>
        <end position="47"/>
    </location>
</feature>
<evidence type="ECO:0000256" key="2">
    <source>
        <dbReference type="SAM" id="SignalP"/>
    </source>
</evidence>
<keyword evidence="4" id="KW-1185">Reference proteome</keyword>
<comment type="caution">
    <text evidence="3">The sequence shown here is derived from an EMBL/GenBank/DDBJ whole genome shotgun (WGS) entry which is preliminary data.</text>
</comment>
<reference evidence="3" key="2">
    <citation type="journal article" date="2019" name="IMA Fungus">
        <title>Genome sequencing and comparison of five Tilletia species to identify candidate genes for the detection of regulated species infecting wheat.</title>
        <authorList>
            <person name="Nguyen H.D.T."/>
            <person name="Sultana T."/>
            <person name="Kesanakurti P."/>
            <person name="Hambleton S."/>
        </authorList>
    </citation>
    <scope>NUCLEOTIDE SEQUENCE</scope>
    <source>
        <strain evidence="3">DAOMC 236416</strain>
    </source>
</reference>
<organism evidence="3 4">
    <name type="scientific">Tilletia indica</name>
    <dbReference type="NCBI Taxonomy" id="43049"/>
    <lineage>
        <taxon>Eukaryota</taxon>
        <taxon>Fungi</taxon>
        <taxon>Dikarya</taxon>
        <taxon>Basidiomycota</taxon>
        <taxon>Ustilaginomycotina</taxon>
        <taxon>Exobasidiomycetes</taxon>
        <taxon>Tilletiales</taxon>
        <taxon>Tilletiaceae</taxon>
        <taxon>Tilletia</taxon>
    </lineage>
</organism>
<feature type="signal peptide" evidence="2">
    <location>
        <begin position="1"/>
        <end position="24"/>
    </location>
</feature>
<dbReference type="EMBL" id="LWDF02003112">
    <property type="protein sequence ID" value="KAE8234954.1"/>
    <property type="molecule type" value="Genomic_DNA"/>
</dbReference>
<dbReference type="Proteomes" id="UP000077521">
    <property type="component" value="Unassembled WGS sequence"/>
</dbReference>
<feature type="chain" id="PRO_5035769357" evidence="2">
    <location>
        <begin position="25"/>
        <end position="96"/>
    </location>
</feature>
<gene>
    <name evidence="3" type="ORF">A4X13_0g9680</name>
</gene>
<dbReference type="AlphaFoldDB" id="A0A8T8S8C4"/>
<accession>A0A8T8S8C4</accession>
<feature type="non-terminal residue" evidence="3">
    <location>
        <position position="96"/>
    </location>
</feature>
<sequence length="96" mass="9788">MQLRSSLLPLVLLAFQLQVPSTAASSASLGARAGHHPPGTGHHTPGTGHHKESSSAAATGTGIVTAPLRLTLPKDQYNPSSFAVQVQVGESTLNVA</sequence>
<evidence type="ECO:0000256" key="1">
    <source>
        <dbReference type="SAM" id="MobiDB-lite"/>
    </source>
</evidence>
<evidence type="ECO:0000313" key="4">
    <source>
        <dbReference type="Proteomes" id="UP000077521"/>
    </source>
</evidence>
<name>A0A8T8S8C4_9BASI</name>
<reference evidence="3" key="1">
    <citation type="submission" date="2016-04" db="EMBL/GenBank/DDBJ databases">
        <authorList>
            <person name="Nguyen H.D."/>
            <person name="Samba Siva P."/>
            <person name="Cullis J."/>
            <person name="Levesque C.A."/>
            <person name="Hambleton S."/>
        </authorList>
    </citation>
    <scope>NUCLEOTIDE SEQUENCE</scope>
    <source>
        <strain evidence="3">DAOMC 236416</strain>
    </source>
</reference>
<keyword evidence="2" id="KW-0732">Signal</keyword>
<proteinExistence type="predicted"/>